<sequence length="759" mass="81654">MGNRNKPIVVDGLVCTDTPALIWADGEHERWAARAAALDHGRQQPDWPMAVTSANRMSDLSPAQISWLIAKGPDGPARALLADPPMLRHRQRIDLGRVALARFGLDAMPFVLSEAGQSADVLGLLILPLRAKEAAALAASWLRHLGSARLWARLWLARHPEAAARALIPAATGRPGKTRQNAEDALRLLTASGHTPLIQKTTREYGHEALAALVALLGPAMAVTAPEDPRPLPSPTLPGLGDAAVTGGGSSAGMGAPFRVPSKKVRDLPELRRADGGVMPEDEVAAVAEALTRSRPADPPEPPPGDPDRPGLPLVVESSAARQPLVAALDDDAERLLKGCDQESLTAFGRTLLDRWLTDGMPAADAWVLVAQAHIGDDTTMEQLGPLIRSWPAKSRYARAIDGYAVLATVGSDVALRHLLAIEANMSGGSTNDRALDYLTQAAARRGLTPTQLADRLAITHGLDAGLVVDYGSRRFPVVVDEHLTPHVTAPDGRILARPPKPGVKDAEPGAYQWFLQFKKDLRATAVAQTARLEREMHRHRLRPARDLTGVLLPHPILGPIARRLLWGAYDGGDRLVQALRVAEDGSLADVHDSTVTVDGDTPLGIVHPAELGAELPEWAQLLADYEILQPFPQVNRPSVVLTEEQKAATSLPGFGPVSPDAIEEMLRGRWYGNGYETGNSIHTQMRRSLPGGLTLLVELDPGVSTSTYLNPAGEQRITEIWVDDTWSDHWQSVRRTTLGSCDPAALSELLVDLYALGR</sequence>
<dbReference type="InterPro" id="IPR025406">
    <property type="entry name" value="DUF4132"/>
</dbReference>
<organism evidence="3 4">
    <name type="scientific">Actinoplanes sichuanensis</name>
    <dbReference type="NCBI Taxonomy" id="512349"/>
    <lineage>
        <taxon>Bacteria</taxon>
        <taxon>Bacillati</taxon>
        <taxon>Actinomycetota</taxon>
        <taxon>Actinomycetes</taxon>
        <taxon>Micromonosporales</taxon>
        <taxon>Micromonosporaceae</taxon>
        <taxon>Actinoplanes</taxon>
    </lineage>
</organism>
<dbReference type="RefSeq" id="WP_317787114.1">
    <property type="nucleotide sequence ID" value="NZ_JBHTMK010000053.1"/>
</dbReference>
<proteinExistence type="predicted"/>
<gene>
    <name evidence="3" type="ORF">ACFQ5G_42400</name>
</gene>
<dbReference type="Pfam" id="PF13569">
    <property type="entry name" value="DUF4132"/>
    <property type="match status" value="1"/>
</dbReference>
<dbReference type="EMBL" id="JBHTMK010000053">
    <property type="protein sequence ID" value="MFD1372016.1"/>
    <property type="molecule type" value="Genomic_DNA"/>
</dbReference>
<evidence type="ECO:0000313" key="4">
    <source>
        <dbReference type="Proteomes" id="UP001597183"/>
    </source>
</evidence>
<feature type="domain" description="DUF4132" evidence="2">
    <location>
        <begin position="493"/>
        <end position="655"/>
    </location>
</feature>
<dbReference type="Proteomes" id="UP001597183">
    <property type="component" value="Unassembled WGS sequence"/>
</dbReference>
<accession>A0ABW4AN12</accession>
<feature type="region of interest" description="Disordered" evidence="1">
    <location>
        <begin position="293"/>
        <end position="314"/>
    </location>
</feature>
<name>A0ABW4AN12_9ACTN</name>
<protein>
    <submittedName>
        <fullName evidence="3">DUF4132 domain-containing protein</fullName>
    </submittedName>
</protein>
<comment type="caution">
    <text evidence="3">The sequence shown here is derived from an EMBL/GenBank/DDBJ whole genome shotgun (WGS) entry which is preliminary data.</text>
</comment>
<evidence type="ECO:0000256" key="1">
    <source>
        <dbReference type="SAM" id="MobiDB-lite"/>
    </source>
</evidence>
<reference evidence="4" key="1">
    <citation type="journal article" date="2019" name="Int. J. Syst. Evol. Microbiol.">
        <title>The Global Catalogue of Microorganisms (GCM) 10K type strain sequencing project: providing services to taxonomists for standard genome sequencing and annotation.</title>
        <authorList>
            <consortium name="The Broad Institute Genomics Platform"/>
            <consortium name="The Broad Institute Genome Sequencing Center for Infectious Disease"/>
            <person name="Wu L."/>
            <person name="Ma J."/>
        </authorList>
    </citation>
    <scope>NUCLEOTIDE SEQUENCE [LARGE SCALE GENOMIC DNA]</scope>
    <source>
        <strain evidence="4">CCM 7526</strain>
    </source>
</reference>
<evidence type="ECO:0000313" key="3">
    <source>
        <dbReference type="EMBL" id="MFD1372016.1"/>
    </source>
</evidence>
<keyword evidence="4" id="KW-1185">Reference proteome</keyword>
<evidence type="ECO:0000259" key="2">
    <source>
        <dbReference type="Pfam" id="PF13569"/>
    </source>
</evidence>